<evidence type="ECO:0000313" key="4">
    <source>
        <dbReference type="Proteomes" id="UP000215433"/>
    </source>
</evidence>
<keyword evidence="2" id="KW-0812">Transmembrane</keyword>
<feature type="compositionally biased region" description="Basic and acidic residues" evidence="1">
    <location>
        <begin position="437"/>
        <end position="464"/>
    </location>
</feature>
<dbReference type="InterPro" id="IPR045931">
    <property type="entry name" value="DUF6350"/>
</dbReference>
<keyword evidence="2" id="KW-0472">Membrane</keyword>
<feature type="transmembrane region" description="Helical" evidence="2">
    <location>
        <begin position="75"/>
        <end position="93"/>
    </location>
</feature>
<name>A0A229W0F5_9BIFI</name>
<dbReference type="RefSeq" id="WP_093959529.1">
    <property type="nucleotide sequence ID" value="NZ_NEWD01000004.1"/>
</dbReference>
<feature type="transmembrane region" description="Helical" evidence="2">
    <location>
        <begin position="12"/>
        <end position="37"/>
    </location>
</feature>
<sequence length="495" mass="53635">MRPTLKDFGKGLSVSALSLALYAIALTCFNALMLLIISMEEGGQGVTDYTMTFTESVILLSQGVGLEFESIRLTLVPWGLTILLVVLIRSAAARLGCSWSGFLTGLAVWAAVHAWMAATVQMVIIDAIPFVMLKTGAVYAVGYLWALIPRTNLPRRITWKDMAFLPDPVIDAVRAALRLTAIIVTCFVVISFVTVCTWTALNHQAMGRLFSSMGMETGSAIMTTIASMIWLPTFMTWALSWVSGSGFSIGSLTTFSLWNGQAQSLPTIPVFALFPEAVELPWARIALMAMPFALSLILGLWQMFASSRFNVLGREHDGSSSTTKDDDTRDTPELVSWKTVRLFVPPTIAFCLTCVLISVLLPAVFAMANGSLGYDRLAHIGVDIAASTQTLTRPTALGFLAAWLLGVIAVAARYGMARLSQTIRNRNSRISTTAKASKADDESPKPTGTDERTPRTVVSDRRTDTQSATASTVEAKTFRTVSSAESVNPTTKEDK</sequence>
<comment type="caution">
    <text evidence="3">The sequence shown here is derived from an EMBL/GenBank/DDBJ whole genome shotgun (WGS) entry which is preliminary data.</text>
</comment>
<feature type="region of interest" description="Disordered" evidence="1">
    <location>
        <begin position="428"/>
        <end position="495"/>
    </location>
</feature>
<dbReference type="Pfam" id="PF19877">
    <property type="entry name" value="DUF6350"/>
    <property type="match status" value="1"/>
</dbReference>
<proteinExistence type="predicted"/>
<feature type="transmembrane region" description="Helical" evidence="2">
    <location>
        <begin position="282"/>
        <end position="304"/>
    </location>
</feature>
<dbReference type="AlphaFoldDB" id="A0A229W0F5"/>
<feature type="transmembrane region" description="Helical" evidence="2">
    <location>
        <begin position="175"/>
        <end position="201"/>
    </location>
</feature>
<keyword evidence="2" id="KW-1133">Transmembrane helix</keyword>
<keyword evidence="4" id="KW-1185">Reference proteome</keyword>
<dbReference type="Proteomes" id="UP000215433">
    <property type="component" value="Unassembled WGS sequence"/>
</dbReference>
<accession>A0A229W0F5</accession>
<dbReference type="OrthoDB" id="3742900at2"/>
<reference evidence="3 4" key="1">
    <citation type="submission" date="2017-05" db="EMBL/GenBank/DDBJ databases">
        <title>Bifidobacterium vansinderenii sp. nov.</title>
        <authorList>
            <person name="Lugli G.A."/>
            <person name="Duranti S."/>
            <person name="Mangifesta M."/>
        </authorList>
    </citation>
    <scope>NUCLEOTIDE SEQUENCE [LARGE SCALE GENOMIC DNA]</scope>
    <source>
        <strain evidence="3 4">Tam10B</strain>
    </source>
</reference>
<organism evidence="3 4">
    <name type="scientific">Bifidobacterium vansinderenii</name>
    <dbReference type="NCBI Taxonomy" id="1984871"/>
    <lineage>
        <taxon>Bacteria</taxon>
        <taxon>Bacillati</taxon>
        <taxon>Actinomycetota</taxon>
        <taxon>Actinomycetes</taxon>
        <taxon>Bifidobacteriales</taxon>
        <taxon>Bifidobacteriaceae</taxon>
        <taxon>Bifidobacterium</taxon>
    </lineage>
</organism>
<feature type="transmembrane region" description="Helical" evidence="2">
    <location>
        <begin position="221"/>
        <end position="242"/>
    </location>
</feature>
<protein>
    <submittedName>
        <fullName evidence="3">Uncharacterized protein</fullName>
    </submittedName>
</protein>
<evidence type="ECO:0000313" key="3">
    <source>
        <dbReference type="EMBL" id="OXN01322.1"/>
    </source>
</evidence>
<evidence type="ECO:0000256" key="2">
    <source>
        <dbReference type="SAM" id="Phobius"/>
    </source>
</evidence>
<feature type="compositionally biased region" description="Polar residues" evidence="1">
    <location>
        <begin position="465"/>
        <end position="495"/>
    </location>
</feature>
<gene>
    <name evidence="3" type="ORF">Tam10B_0323</name>
</gene>
<feature type="transmembrane region" description="Helical" evidence="2">
    <location>
        <begin position="396"/>
        <end position="416"/>
    </location>
</feature>
<dbReference type="EMBL" id="NEWD01000004">
    <property type="protein sequence ID" value="OXN01322.1"/>
    <property type="molecule type" value="Genomic_DNA"/>
</dbReference>
<feature type="transmembrane region" description="Helical" evidence="2">
    <location>
        <begin position="130"/>
        <end position="148"/>
    </location>
</feature>
<evidence type="ECO:0000256" key="1">
    <source>
        <dbReference type="SAM" id="MobiDB-lite"/>
    </source>
</evidence>
<feature type="transmembrane region" description="Helical" evidence="2">
    <location>
        <begin position="347"/>
        <end position="368"/>
    </location>
</feature>
<feature type="transmembrane region" description="Helical" evidence="2">
    <location>
        <begin position="99"/>
        <end position="118"/>
    </location>
</feature>